<feature type="domain" description="Hydantoinase/oxoprolinase N-terminal" evidence="2">
    <location>
        <begin position="15"/>
        <end position="198"/>
    </location>
</feature>
<feature type="domain" description="Acetophenone carboxylase-like C-terminal" evidence="3">
    <location>
        <begin position="528"/>
        <end position="691"/>
    </location>
</feature>
<evidence type="ECO:0000259" key="1">
    <source>
        <dbReference type="Pfam" id="PF01968"/>
    </source>
</evidence>
<evidence type="ECO:0000259" key="2">
    <source>
        <dbReference type="Pfam" id="PF05378"/>
    </source>
</evidence>
<evidence type="ECO:0000313" key="4">
    <source>
        <dbReference type="EMBL" id="EAU44431.1"/>
    </source>
</evidence>
<protein>
    <submittedName>
        <fullName evidence="4">N-methylhydantoinase A</fullName>
    </submittedName>
</protein>
<evidence type="ECO:0000313" key="5">
    <source>
        <dbReference type="Proteomes" id="UP000006230"/>
    </source>
</evidence>
<comment type="caution">
    <text evidence="4">The sequence shown here is derived from an EMBL/GenBank/DDBJ whole genome shotgun (WGS) entry which is preliminary data.</text>
</comment>
<dbReference type="RefSeq" id="WP_007799875.1">
    <property type="nucleotide sequence ID" value="NZ_DS022276.1"/>
</dbReference>
<dbReference type="SUPFAM" id="SSF53067">
    <property type="entry name" value="Actin-like ATPase domain"/>
    <property type="match status" value="1"/>
</dbReference>
<evidence type="ECO:0000259" key="3">
    <source>
        <dbReference type="Pfam" id="PF19278"/>
    </source>
</evidence>
<dbReference type="GO" id="GO:0006749">
    <property type="term" value="P:glutathione metabolic process"/>
    <property type="evidence" value="ECO:0007669"/>
    <property type="project" value="TreeGrafter"/>
</dbReference>
<dbReference type="eggNOG" id="COG0145">
    <property type="taxonomic scope" value="Bacteria"/>
</dbReference>
<dbReference type="AlphaFoldDB" id="Q0FJT4"/>
<gene>
    <name evidence="4" type="ORF">R2601_23178</name>
</gene>
<dbReference type="PANTHER" id="PTHR11365:SF23">
    <property type="entry name" value="HYPOTHETICAL 5-OXOPROLINASE (EUROFUNG)-RELATED"/>
    <property type="match status" value="1"/>
</dbReference>
<dbReference type="Pfam" id="PF19278">
    <property type="entry name" value="Hydant_A_C"/>
    <property type="match status" value="1"/>
</dbReference>
<dbReference type="Pfam" id="PF05378">
    <property type="entry name" value="Hydant_A_N"/>
    <property type="match status" value="1"/>
</dbReference>
<dbReference type="EMBL" id="AATQ01000046">
    <property type="protein sequence ID" value="EAU44431.1"/>
    <property type="molecule type" value="Genomic_DNA"/>
</dbReference>
<dbReference type="GO" id="GO:0017168">
    <property type="term" value="F:5-oxoprolinase (ATP-hydrolyzing) activity"/>
    <property type="evidence" value="ECO:0007669"/>
    <property type="project" value="TreeGrafter"/>
</dbReference>
<proteinExistence type="predicted"/>
<dbReference type="InterPro" id="IPR049517">
    <property type="entry name" value="ACX-like_C"/>
</dbReference>
<keyword evidence="5" id="KW-1185">Reference proteome</keyword>
<dbReference type="OrthoDB" id="9759608at2"/>
<dbReference type="Proteomes" id="UP000006230">
    <property type="component" value="Unassembled WGS sequence"/>
</dbReference>
<dbReference type="GO" id="GO:0005829">
    <property type="term" value="C:cytosol"/>
    <property type="evidence" value="ECO:0007669"/>
    <property type="project" value="TreeGrafter"/>
</dbReference>
<dbReference type="Pfam" id="PF01968">
    <property type="entry name" value="Hydantoinase_A"/>
    <property type="match status" value="1"/>
</dbReference>
<organism evidence="4 5">
    <name type="scientific">Salipiger bermudensis (strain DSM 26914 / JCM 13377 / KCTC 12554 / HTCC2601)</name>
    <name type="common">Pelagibaca bermudensis</name>
    <dbReference type="NCBI Taxonomy" id="314265"/>
    <lineage>
        <taxon>Bacteria</taxon>
        <taxon>Pseudomonadati</taxon>
        <taxon>Pseudomonadota</taxon>
        <taxon>Alphaproteobacteria</taxon>
        <taxon>Rhodobacterales</taxon>
        <taxon>Roseobacteraceae</taxon>
        <taxon>Salipiger</taxon>
    </lineage>
</organism>
<dbReference type="InterPro" id="IPR008040">
    <property type="entry name" value="Hydant_A_N"/>
</dbReference>
<dbReference type="InterPro" id="IPR043129">
    <property type="entry name" value="ATPase_NBD"/>
</dbReference>
<dbReference type="InterPro" id="IPR045079">
    <property type="entry name" value="Oxoprolinase-like"/>
</dbReference>
<accession>Q0FJT4</accession>
<sequence>MMDGSQGITPAGTWRVGVDSGGTFTDVCLFDEASGRIEVWKVSSTPDDPSRGIAQGVEEGMKEHAEGSESDPAAAIAYLGHGTTVATNALITHRGAKVGLLTTEGFRDLLEIGRQKRPDLYDLFAEKPQTLVPRALRFELPERMLRTGEIDKPLDEEAVRKAARAMKEAGVEAVAICFLYAFVNPVHEQAARRIVEEEMPGVFLCASHEIAPEFREFERLSTATVNSYLGPIMHRYISRLTPRLQDLGLPVAPHLTQSNGGVVRFEAAAQTPVRAVLSGPSTGVVAAQAIGARAGFDDIITFDVGGTSSDVALMAGGETAQTNESVVHGYPIKAPMLDIHTVGAGGGSIASIDSGGLLKVGPESAGADPGPVCYGRGATDPTVTDANIVLQILNPVEILGGRMKVRRDLAVEAIAKLGERLGMETMDVAQGIISVVTANMAKAIRVISVQRGHDPRNYALMAFGGAGPLHAVRLAQELGMTTVIVPRSPGILCAMGLLLTDLRADFSATRLTALEPANLGIIAETVASVEAEASGWFDAEAIPADKRRLTRRIDMRYDGQNYELSIPLPDGPVTEATLEVLKQGFTEAHERLYGFAVPEERILCVTFRAEAMGLVQKAELPERALGDPDPSEAVIGSREVWYPETGAFTETTLYAREKLAPGMAFAGPAIVEQMDTTTLVPPGVTATVDKIDNLILELSA</sequence>
<dbReference type="PANTHER" id="PTHR11365">
    <property type="entry name" value="5-OXOPROLINASE RELATED"/>
    <property type="match status" value="1"/>
</dbReference>
<dbReference type="InterPro" id="IPR002821">
    <property type="entry name" value="Hydantoinase_A"/>
</dbReference>
<name>Q0FJT4_SALBH</name>
<reference evidence="4 5" key="1">
    <citation type="journal article" date="2010" name="J. Bacteriol.">
        <title>Genome sequences of Pelagibaca bermudensis HTCC2601T and Maritimibacter alkaliphilus HTCC2654T, the type strains of two marine Roseobacter genera.</title>
        <authorList>
            <person name="Thrash J.C."/>
            <person name="Cho J.C."/>
            <person name="Ferriera S."/>
            <person name="Johnson J."/>
            <person name="Vergin K.L."/>
            <person name="Giovannoni S.J."/>
        </authorList>
    </citation>
    <scope>NUCLEOTIDE SEQUENCE [LARGE SCALE GENOMIC DNA]</scope>
    <source>
        <strain evidence="5">DSM 26914 / JCM 13377 / KCTC 12554 / HTCC2601</strain>
    </source>
</reference>
<feature type="domain" description="Hydantoinase A/oxoprolinase" evidence="1">
    <location>
        <begin position="219"/>
        <end position="505"/>
    </location>
</feature>
<dbReference type="STRING" id="314265.R2601_23178"/>
<dbReference type="HOGENOM" id="CLU_002157_1_2_5"/>